<dbReference type="InterPro" id="IPR050437">
    <property type="entry name" value="Ribos_protein_bS1-like"/>
</dbReference>
<evidence type="ECO:0000256" key="2">
    <source>
        <dbReference type="ARBA" id="ARBA00022980"/>
    </source>
</evidence>
<accession>A0ABR7NI22</accession>
<keyword evidence="2 5" id="KW-0689">Ribosomal protein</keyword>
<keyword evidence="3" id="KW-0687">Ribonucleoprotein</keyword>
<feature type="domain" description="S1 motif" evidence="4">
    <location>
        <begin position="125"/>
        <end position="193"/>
    </location>
</feature>
<dbReference type="PANTHER" id="PTHR10724:SF7">
    <property type="entry name" value="SMALL RIBOSOMAL SUBUNIT PROTEIN BS1C"/>
    <property type="match status" value="1"/>
</dbReference>
<keyword evidence="6" id="KW-1185">Reference proteome</keyword>
<dbReference type="InterPro" id="IPR012340">
    <property type="entry name" value="NA-bd_OB-fold"/>
</dbReference>
<dbReference type="InterPro" id="IPR003029">
    <property type="entry name" value="S1_domain"/>
</dbReference>
<dbReference type="Gene3D" id="2.40.50.140">
    <property type="entry name" value="Nucleic acid-binding proteins"/>
    <property type="match status" value="1"/>
</dbReference>
<comment type="similarity">
    <text evidence="1">Belongs to the bacterial ribosomal protein bS1 family.</text>
</comment>
<name>A0ABR7NI22_9FIRM</name>
<dbReference type="Pfam" id="PF00575">
    <property type="entry name" value="S1"/>
    <property type="match status" value="1"/>
</dbReference>
<dbReference type="GO" id="GO:0005840">
    <property type="term" value="C:ribosome"/>
    <property type="evidence" value="ECO:0007669"/>
    <property type="project" value="UniProtKB-KW"/>
</dbReference>
<protein>
    <submittedName>
        <fullName evidence="5">30S ribosomal protein S1</fullName>
    </submittedName>
</protein>
<dbReference type="PROSITE" id="PS50126">
    <property type="entry name" value="S1"/>
    <property type="match status" value="2"/>
</dbReference>
<sequence length="306" mass="33352">MEFYPEGHRIETTQNRLRTASLFALAEAAKSQDILEGKAVVCDAAHNLIVELGEGLRGIIPREEGALGIREGATRDIAIISRVNKPVCFVVTGFETRDGAVMPVLSRRAAQQRCSDEWLCRLAPGDVIDARITHLEPFGAFADIGCGIASLLPIDAISISRISHPRDRFSVGQKIRAVVRARDSEGRIALSHKELLGTWLENAAAFSPGETVAGIIRSVEPYGIFIELAPNLAGLAEPKGTVQCGQAASVYIKSLIPSRMKVKLILIEGFSSPAFPMPFSYFDPGAHIDRWRYSPPDCEKVIESVF</sequence>
<gene>
    <name evidence="5" type="ORF">H8717_06460</name>
</gene>
<evidence type="ECO:0000256" key="1">
    <source>
        <dbReference type="ARBA" id="ARBA00006767"/>
    </source>
</evidence>
<organism evidence="5 6">
    <name type="scientific">Yanshouia hominis</name>
    <dbReference type="NCBI Taxonomy" id="2763673"/>
    <lineage>
        <taxon>Bacteria</taxon>
        <taxon>Bacillati</taxon>
        <taxon>Bacillota</taxon>
        <taxon>Clostridia</taxon>
        <taxon>Eubacteriales</taxon>
        <taxon>Oscillospiraceae</taxon>
        <taxon>Yanshouia</taxon>
    </lineage>
</organism>
<dbReference type="SMART" id="SM00316">
    <property type="entry name" value="S1"/>
    <property type="match status" value="3"/>
</dbReference>
<evidence type="ECO:0000313" key="5">
    <source>
        <dbReference type="EMBL" id="MBC8576048.1"/>
    </source>
</evidence>
<reference evidence="5 6" key="1">
    <citation type="submission" date="2020-08" db="EMBL/GenBank/DDBJ databases">
        <title>Genome public.</title>
        <authorList>
            <person name="Liu C."/>
            <person name="Sun Q."/>
        </authorList>
    </citation>
    <scope>NUCLEOTIDE SEQUENCE [LARGE SCALE GENOMIC DNA]</scope>
    <source>
        <strain evidence="5 6">BX1</strain>
    </source>
</reference>
<dbReference type="SUPFAM" id="SSF50249">
    <property type="entry name" value="Nucleic acid-binding proteins"/>
    <property type="match status" value="2"/>
</dbReference>
<dbReference type="PANTHER" id="PTHR10724">
    <property type="entry name" value="30S RIBOSOMAL PROTEIN S1"/>
    <property type="match status" value="1"/>
</dbReference>
<dbReference type="Proteomes" id="UP000658131">
    <property type="component" value="Unassembled WGS sequence"/>
</dbReference>
<evidence type="ECO:0000256" key="3">
    <source>
        <dbReference type="ARBA" id="ARBA00023274"/>
    </source>
</evidence>
<evidence type="ECO:0000259" key="4">
    <source>
        <dbReference type="PROSITE" id="PS50126"/>
    </source>
</evidence>
<evidence type="ECO:0000313" key="6">
    <source>
        <dbReference type="Proteomes" id="UP000658131"/>
    </source>
</evidence>
<feature type="domain" description="S1 motif" evidence="4">
    <location>
        <begin position="209"/>
        <end position="235"/>
    </location>
</feature>
<comment type="caution">
    <text evidence="5">The sequence shown here is derived from an EMBL/GenBank/DDBJ whole genome shotgun (WGS) entry which is preliminary data.</text>
</comment>
<proteinExistence type="inferred from homology"/>
<dbReference type="RefSeq" id="WP_262399602.1">
    <property type="nucleotide sequence ID" value="NZ_JACRTB010000008.1"/>
</dbReference>
<dbReference type="EMBL" id="JACRTB010000008">
    <property type="protein sequence ID" value="MBC8576048.1"/>
    <property type="molecule type" value="Genomic_DNA"/>
</dbReference>